<accession>A0ABS4IGK1</accession>
<evidence type="ECO:0000313" key="2">
    <source>
        <dbReference type="Proteomes" id="UP001519345"/>
    </source>
</evidence>
<evidence type="ECO:0000313" key="1">
    <source>
        <dbReference type="EMBL" id="MBP1970082.1"/>
    </source>
</evidence>
<organism evidence="1 2">
    <name type="scientific">Virgibacillus natechei</name>
    <dbReference type="NCBI Taxonomy" id="1216297"/>
    <lineage>
        <taxon>Bacteria</taxon>
        <taxon>Bacillati</taxon>
        <taxon>Bacillota</taxon>
        <taxon>Bacilli</taxon>
        <taxon>Bacillales</taxon>
        <taxon>Bacillaceae</taxon>
        <taxon>Virgibacillus</taxon>
    </lineage>
</organism>
<proteinExistence type="predicted"/>
<protein>
    <submittedName>
        <fullName evidence="1">Uncharacterized protein</fullName>
    </submittedName>
</protein>
<name>A0ABS4IGK1_9BACI</name>
<gene>
    <name evidence="1" type="ORF">J2Z83_002198</name>
</gene>
<keyword evidence="2" id="KW-1185">Reference proteome</keyword>
<reference evidence="1 2" key="1">
    <citation type="submission" date="2021-03" db="EMBL/GenBank/DDBJ databases">
        <title>Genomic Encyclopedia of Type Strains, Phase IV (KMG-IV): sequencing the most valuable type-strain genomes for metagenomic binning, comparative biology and taxonomic classification.</title>
        <authorList>
            <person name="Goeker M."/>
        </authorList>
    </citation>
    <scope>NUCLEOTIDE SEQUENCE [LARGE SCALE GENOMIC DNA]</scope>
    <source>
        <strain evidence="1 2">DSM 25609</strain>
    </source>
</reference>
<dbReference type="EMBL" id="JAGGKX010000010">
    <property type="protein sequence ID" value="MBP1970082.1"/>
    <property type="molecule type" value="Genomic_DNA"/>
</dbReference>
<sequence>MFHRSEFLIQRSQLFIPRSEHQIQNSTKSEVSQALFGQSNNQDNVTFHERVYDKGIFKKENQFSFQME</sequence>
<comment type="caution">
    <text evidence="1">The sequence shown here is derived from an EMBL/GenBank/DDBJ whole genome shotgun (WGS) entry which is preliminary data.</text>
</comment>
<dbReference type="Proteomes" id="UP001519345">
    <property type="component" value="Unassembled WGS sequence"/>
</dbReference>